<feature type="domain" description="Bbp19-like phage" evidence="1">
    <location>
        <begin position="25"/>
        <end position="74"/>
    </location>
</feature>
<organism evidence="2">
    <name type="scientific">uncultured Caudovirales phage</name>
    <dbReference type="NCBI Taxonomy" id="2100421"/>
    <lineage>
        <taxon>Viruses</taxon>
        <taxon>Duplodnaviria</taxon>
        <taxon>Heunggongvirae</taxon>
        <taxon>Uroviricota</taxon>
        <taxon>Caudoviricetes</taxon>
        <taxon>Peduoviridae</taxon>
        <taxon>Maltschvirus</taxon>
        <taxon>Maltschvirus maltsch</taxon>
    </lineage>
</organism>
<sequence>MSDGWADLSPALNARAAPDDLDFIYGKLFKSPEGQRVLAHMRSITIEQPVFVPGEDPSYGYCRAGMCELVRMIERRVEKSNNV</sequence>
<gene>
    <name evidence="2" type="ORF">UFOVP847_36</name>
</gene>
<accession>A0A6J5P968</accession>
<reference evidence="2" key="1">
    <citation type="submission" date="2020-04" db="EMBL/GenBank/DDBJ databases">
        <authorList>
            <person name="Chiriac C."/>
            <person name="Salcher M."/>
            <person name="Ghai R."/>
            <person name="Kavagutti S V."/>
        </authorList>
    </citation>
    <scope>NUCLEOTIDE SEQUENCE</scope>
</reference>
<dbReference type="Pfam" id="PF25181">
    <property type="entry name" value="Phage_Bbp19"/>
    <property type="match status" value="1"/>
</dbReference>
<evidence type="ECO:0000259" key="1">
    <source>
        <dbReference type="Pfam" id="PF25181"/>
    </source>
</evidence>
<name>A0A6J5P968_9CAUD</name>
<evidence type="ECO:0000313" key="2">
    <source>
        <dbReference type="EMBL" id="CAB4166556.1"/>
    </source>
</evidence>
<dbReference type="EMBL" id="LR796789">
    <property type="protein sequence ID" value="CAB4166556.1"/>
    <property type="molecule type" value="Genomic_DNA"/>
</dbReference>
<proteinExistence type="predicted"/>
<dbReference type="InterPro" id="IPR057447">
    <property type="entry name" value="Bbp19-like_phage"/>
</dbReference>
<protein>
    <recommendedName>
        <fullName evidence="1">Bbp19-like phage domain-containing protein</fullName>
    </recommendedName>
</protein>